<proteinExistence type="predicted"/>
<organism evidence="2 3">
    <name type="scientific">Oceanospirillum sediminis</name>
    <dbReference type="NCBI Taxonomy" id="2760088"/>
    <lineage>
        <taxon>Bacteria</taxon>
        <taxon>Pseudomonadati</taxon>
        <taxon>Pseudomonadota</taxon>
        <taxon>Gammaproteobacteria</taxon>
        <taxon>Oceanospirillales</taxon>
        <taxon>Oceanospirillaceae</taxon>
        <taxon>Oceanospirillum</taxon>
    </lineage>
</organism>
<evidence type="ECO:0000256" key="1">
    <source>
        <dbReference type="SAM" id="SignalP"/>
    </source>
</evidence>
<feature type="signal peptide" evidence="1">
    <location>
        <begin position="1"/>
        <end position="19"/>
    </location>
</feature>
<evidence type="ECO:0000313" key="2">
    <source>
        <dbReference type="EMBL" id="MBB1488801.1"/>
    </source>
</evidence>
<dbReference type="Proteomes" id="UP000565262">
    <property type="component" value="Unassembled WGS sequence"/>
</dbReference>
<dbReference type="AlphaFoldDB" id="A0A839IV12"/>
<keyword evidence="1" id="KW-0732">Signal</keyword>
<dbReference type="RefSeq" id="WP_182810569.1">
    <property type="nucleotide sequence ID" value="NZ_JACJFM010000035.1"/>
</dbReference>
<evidence type="ECO:0008006" key="4">
    <source>
        <dbReference type="Google" id="ProtNLM"/>
    </source>
</evidence>
<accession>A0A839IV12</accession>
<gene>
    <name evidence="2" type="ORF">H4O21_19515</name>
</gene>
<protein>
    <recommendedName>
        <fullName evidence="4">Lipoprotein</fullName>
    </recommendedName>
</protein>
<sequence length="254" mass="29400">MKRLYPALIFIPVLAVAMALTGCQSTKDNPDNPADSYTRDAKLIYQVLLTDQLFRQLSTECMRLYPESMADVYEVKRQWWQRNHIRIQQADQALSKIIQASAARRRSETESELIPEPNLSGLSLALSISDQAERQRDQLLTRFPGSEGCDQLLNRYAEGDRDIQQLPGWPEYRHRLAELSADYFPLIQHDVSPLLQSEDRSLRIAEKLAQKKLCRKANLTSVIRQWPREVYNADCGEFRQFLIRCIWSECSVLP</sequence>
<dbReference type="PROSITE" id="PS51257">
    <property type="entry name" value="PROKAR_LIPOPROTEIN"/>
    <property type="match status" value="1"/>
</dbReference>
<feature type="chain" id="PRO_5032838164" description="Lipoprotein" evidence="1">
    <location>
        <begin position="20"/>
        <end position="254"/>
    </location>
</feature>
<comment type="caution">
    <text evidence="2">The sequence shown here is derived from an EMBL/GenBank/DDBJ whole genome shotgun (WGS) entry which is preliminary data.</text>
</comment>
<evidence type="ECO:0000313" key="3">
    <source>
        <dbReference type="Proteomes" id="UP000565262"/>
    </source>
</evidence>
<reference evidence="2 3" key="1">
    <citation type="submission" date="2020-08" db="EMBL/GenBank/DDBJ databases">
        <title>Oceanospirillum sp. nov. isolated from marine sediment.</title>
        <authorList>
            <person name="Ji X."/>
        </authorList>
    </citation>
    <scope>NUCLEOTIDE SEQUENCE [LARGE SCALE GENOMIC DNA]</scope>
    <source>
        <strain evidence="2 3">D5</strain>
    </source>
</reference>
<dbReference type="EMBL" id="JACJFM010000035">
    <property type="protein sequence ID" value="MBB1488801.1"/>
    <property type="molecule type" value="Genomic_DNA"/>
</dbReference>
<keyword evidence="3" id="KW-1185">Reference proteome</keyword>
<name>A0A839IV12_9GAMM</name>